<name>A0A2M7QEU5_9BACT</name>
<comment type="caution">
    <text evidence="2">The sequence shown here is derived from an EMBL/GenBank/DDBJ whole genome shotgun (WGS) entry which is preliminary data.</text>
</comment>
<dbReference type="EMBL" id="PFLF01000036">
    <property type="protein sequence ID" value="PIY69282.1"/>
    <property type="molecule type" value="Genomic_DNA"/>
</dbReference>
<keyword evidence="1" id="KW-0472">Membrane</keyword>
<evidence type="ECO:0000313" key="3">
    <source>
        <dbReference type="Proteomes" id="UP000230108"/>
    </source>
</evidence>
<dbReference type="Proteomes" id="UP000230108">
    <property type="component" value="Unassembled WGS sequence"/>
</dbReference>
<keyword evidence="1" id="KW-0812">Transmembrane</keyword>
<evidence type="ECO:0000313" key="2">
    <source>
        <dbReference type="EMBL" id="PIY69282.1"/>
    </source>
</evidence>
<sequence length="342" mass="35829">MKEEKVCINKTIALLAAVTVLVLGVVVFTNYVNTTKTTTDTKASYETTCSSLGGALYNRDTTCSTESQRVYPVQFAQGYEMLETVASFVSNPGDTRPCCKLKYMPTTDPAAVPCVGTVDGRKGLWYKTKPAGSIDVCTDLGAGYQLKSGITDSKSGSICCETVKVPTLTPDELKADARKSAANNSMCFRTSVGADCDAVSATLKQPMVAILAGDTEIKDDCDTRLACKPITNPCSDKILFNKTATIAPTATAGGATAAPQFVQTTTYQTVSGYANSFVMKSGALYCKVVAVATPVTSGQYLSTCAKLDANVNFGGVTVDGGATLMTLDAAQTDVNGFCTLTP</sequence>
<evidence type="ECO:0000256" key="1">
    <source>
        <dbReference type="SAM" id="Phobius"/>
    </source>
</evidence>
<protein>
    <submittedName>
        <fullName evidence="2">Uncharacterized protein</fullName>
    </submittedName>
</protein>
<gene>
    <name evidence="2" type="ORF">COY90_01320</name>
</gene>
<dbReference type="AlphaFoldDB" id="A0A2M7QEU5"/>
<keyword evidence="1" id="KW-1133">Transmembrane helix</keyword>
<reference evidence="3" key="1">
    <citation type="submission" date="2017-09" db="EMBL/GenBank/DDBJ databases">
        <title>Depth-based differentiation of microbial function through sediment-hosted aquifers and enrichment of novel symbionts in the deep terrestrial subsurface.</title>
        <authorList>
            <person name="Probst A.J."/>
            <person name="Ladd B."/>
            <person name="Jarett J.K."/>
            <person name="Geller-Mcgrath D.E."/>
            <person name="Sieber C.M.K."/>
            <person name="Emerson J.B."/>
            <person name="Anantharaman K."/>
            <person name="Thomas B.C."/>
            <person name="Malmstrom R."/>
            <person name="Stieglmeier M."/>
            <person name="Klingl A."/>
            <person name="Woyke T."/>
            <person name="Ryan C.M."/>
            <person name="Banfield J.F."/>
        </authorList>
    </citation>
    <scope>NUCLEOTIDE SEQUENCE [LARGE SCALE GENOMIC DNA]</scope>
</reference>
<accession>A0A2M7QEU5</accession>
<feature type="transmembrane region" description="Helical" evidence="1">
    <location>
        <begin position="12"/>
        <end position="32"/>
    </location>
</feature>
<organism evidence="2 3">
    <name type="scientific">Candidatus Roizmanbacteria bacterium CG_4_10_14_0_8_um_filter_39_9</name>
    <dbReference type="NCBI Taxonomy" id="1974829"/>
    <lineage>
        <taxon>Bacteria</taxon>
        <taxon>Candidatus Roizmaniibacteriota</taxon>
    </lineage>
</organism>
<proteinExistence type="predicted"/>